<keyword evidence="3" id="KW-0238">DNA-binding</keyword>
<accession>A0A453C0C3</accession>
<dbReference type="PROSITE" id="PS51192">
    <property type="entry name" value="HELICASE_ATP_BIND_1"/>
    <property type="match status" value="1"/>
</dbReference>
<evidence type="ECO:0000256" key="2">
    <source>
        <dbReference type="ARBA" id="ARBA00022801"/>
    </source>
</evidence>
<feature type="domain" description="Helicase ATP-binding" evidence="4">
    <location>
        <begin position="1"/>
        <end position="113"/>
    </location>
</feature>
<dbReference type="GO" id="GO:0005737">
    <property type="term" value="C:cytoplasm"/>
    <property type="evidence" value="ECO:0007669"/>
    <property type="project" value="TreeGrafter"/>
</dbReference>
<keyword evidence="2" id="KW-0378">Hydrolase</keyword>
<reference evidence="5" key="4">
    <citation type="submission" date="2019-03" db="UniProtKB">
        <authorList>
            <consortium name="EnsemblPlants"/>
        </authorList>
    </citation>
    <scope>IDENTIFICATION</scope>
</reference>
<sequence length="113" mass="12966">LIDEGITLVVCPLVSLIQDQIMHLSQANIPATYLSANLEWTEQQRILRDLMSPTSTCNYKLLYVTPEKIAKSDALLRQLEILYSRGYLSRIVIDEAHCVSQWGHDFRPDYQVS</sequence>
<dbReference type="InterPro" id="IPR002464">
    <property type="entry name" value="DNA/RNA_helicase_DEAH_CS"/>
</dbReference>
<name>A0A453C0C3_AEGTS</name>
<reference evidence="6" key="2">
    <citation type="journal article" date="2017" name="Nat. Plants">
        <title>The Aegilops tauschii genome reveals multiple impacts of transposons.</title>
        <authorList>
            <person name="Zhao G."/>
            <person name="Zou C."/>
            <person name="Li K."/>
            <person name="Wang K."/>
            <person name="Li T."/>
            <person name="Gao L."/>
            <person name="Zhang X."/>
            <person name="Wang H."/>
            <person name="Yang Z."/>
            <person name="Liu X."/>
            <person name="Jiang W."/>
            <person name="Mao L."/>
            <person name="Kong X."/>
            <person name="Jiao Y."/>
            <person name="Jia J."/>
        </authorList>
    </citation>
    <scope>NUCLEOTIDE SEQUENCE [LARGE SCALE GENOMIC DNA]</scope>
    <source>
        <strain evidence="6">cv. AL8/78</strain>
    </source>
</reference>
<dbReference type="AlphaFoldDB" id="A0A453C0C3"/>
<dbReference type="InterPro" id="IPR011545">
    <property type="entry name" value="DEAD/DEAH_box_helicase_dom"/>
</dbReference>
<dbReference type="PANTHER" id="PTHR13710:SF156">
    <property type="entry name" value="ATP-DEPENDENT DNA HELICASE Q-LIKE 4B"/>
    <property type="match status" value="1"/>
</dbReference>
<dbReference type="InterPro" id="IPR027417">
    <property type="entry name" value="P-loop_NTPase"/>
</dbReference>
<comment type="similarity">
    <text evidence="1">Belongs to the helicase family. RecQ subfamily.</text>
</comment>
<evidence type="ECO:0000313" key="5">
    <source>
        <dbReference type="EnsemblPlants" id="AET2Gv20689900.29"/>
    </source>
</evidence>
<reference evidence="5" key="3">
    <citation type="journal article" date="2017" name="Nature">
        <title>Genome sequence of the progenitor of the wheat D genome Aegilops tauschii.</title>
        <authorList>
            <person name="Luo M.C."/>
            <person name="Gu Y.Q."/>
            <person name="Puiu D."/>
            <person name="Wang H."/>
            <person name="Twardziok S.O."/>
            <person name="Deal K.R."/>
            <person name="Huo N."/>
            <person name="Zhu T."/>
            <person name="Wang L."/>
            <person name="Wang Y."/>
            <person name="McGuire P.E."/>
            <person name="Liu S."/>
            <person name="Long H."/>
            <person name="Ramasamy R.K."/>
            <person name="Rodriguez J.C."/>
            <person name="Van S.L."/>
            <person name="Yuan L."/>
            <person name="Wang Z."/>
            <person name="Xia Z."/>
            <person name="Xiao L."/>
            <person name="Anderson O.D."/>
            <person name="Ouyang S."/>
            <person name="Liang Y."/>
            <person name="Zimin A.V."/>
            <person name="Pertea G."/>
            <person name="Qi P."/>
            <person name="Bennetzen J.L."/>
            <person name="Dai X."/>
            <person name="Dawson M.W."/>
            <person name="Muller H.G."/>
            <person name="Kugler K."/>
            <person name="Rivarola-Duarte L."/>
            <person name="Spannagl M."/>
            <person name="Mayer K.F.X."/>
            <person name="Lu F.H."/>
            <person name="Bevan M.W."/>
            <person name="Leroy P."/>
            <person name="Li P."/>
            <person name="You F.M."/>
            <person name="Sun Q."/>
            <person name="Liu Z."/>
            <person name="Lyons E."/>
            <person name="Wicker T."/>
            <person name="Salzberg S.L."/>
            <person name="Devos K.M."/>
            <person name="Dvorak J."/>
        </authorList>
    </citation>
    <scope>NUCLEOTIDE SEQUENCE [LARGE SCALE GENOMIC DNA]</scope>
    <source>
        <strain evidence="5">cv. AL8/78</strain>
    </source>
</reference>
<dbReference type="GO" id="GO:0000724">
    <property type="term" value="P:double-strand break repair via homologous recombination"/>
    <property type="evidence" value="ECO:0007669"/>
    <property type="project" value="TreeGrafter"/>
</dbReference>
<organism evidence="5 6">
    <name type="scientific">Aegilops tauschii subsp. strangulata</name>
    <name type="common">Goatgrass</name>
    <dbReference type="NCBI Taxonomy" id="200361"/>
    <lineage>
        <taxon>Eukaryota</taxon>
        <taxon>Viridiplantae</taxon>
        <taxon>Streptophyta</taxon>
        <taxon>Embryophyta</taxon>
        <taxon>Tracheophyta</taxon>
        <taxon>Spermatophyta</taxon>
        <taxon>Magnoliopsida</taxon>
        <taxon>Liliopsida</taxon>
        <taxon>Poales</taxon>
        <taxon>Poaceae</taxon>
        <taxon>BOP clade</taxon>
        <taxon>Pooideae</taxon>
        <taxon>Triticodae</taxon>
        <taxon>Triticeae</taxon>
        <taxon>Triticinae</taxon>
        <taxon>Aegilops</taxon>
    </lineage>
</organism>
<proteinExistence type="inferred from homology"/>
<keyword evidence="6" id="KW-1185">Reference proteome</keyword>
<reference evidence="5" key="5">
    <citation type="journal article" date="2021" name="G3 (Bethesda)">
        <title>Aegilops tauschii genome assembly Aet v5.0 features greater sequence contiguity and improved annotation.</title>
        <authorList>
            <person name="Wang L."/>
            <person name="Zhu T."/>
            <person name="Rodriguez J.C."/>
            <person name="Deal K.R."/>
            <person name="Dubcovsky J."/>
            <person name="McGuire P.E."/>
            <person name="Lux T."/>
            <person name="Spannagl M."/>
            <person name="Mayer K.F.X."/>
            <person name="Baldrich P."/>
            <person name="Meyers B.C."/>
            <person name="Huo N."/>
            <person name="Gu Y.Q."/>
            <person name="Zhou H."/>
            <person name="Devos K.M."/>
            <person name="Bennetzen J.L."/>
            <person name="Unver T."/>
            <person name="Budak H."/>
            <person name="Gulick P.J."/>
            <person name="Galiba G."/>
            <person name="Kalapos B."/>
            <person name="Nelson D.R."/>
            <person name="Li P."/>
            <person name="You F.M."/>
            <person name="Luo M.C."/>
            <person name="Dvorak J."/>
        </authorList>
    </citation>
    <scope>NUCLEOTIDE SEQUENCE [LARGE SCALE GENOMIC DNA]</scope>
    <source>
        <strain evidence="5">cv. AL8/78</strain>
    </source>
</reference>
<dbReference type="Gramene" id="AET2Gv20689900.29">
    <property type="protein sequence ID" value="AET2Gv20689900.29"/>
    <property type="gene ID" value="AET2Gv20689900"/>
</dbReference>
<dbReference type="GO" id="GO:0009378">
    <property type="term" value="F:four-way junction helicase activity"/>
    <property type="evidence" value="ECO:0007669"/>
    <property type="project" value="TreeGrafter"/>
</dbReference>
<evidence type="ECO:0000259" key="4">
    <source>
        <dbReference type="PROSITE" id="PS51192"/>
    </source>
</evidence>
<reference evidence="6" key="1">
    <citation type="journal article" date="2014" name="Science">
        <title>Ancient hybridizations among the ancestral genomes of bread wheat.</title>
        <authorList>
            <consortium name="International Wheat Genome Sequencing Consortium,"/>
            <person name="Marcussen T."/>
            <person name="Sandve S.R."/>
            <person name="Heier L."/>
            <person name="Spannagl M."/>
            <person name="Pfeifer M."/>
            <person name="Jakobsen K.S."/>
            <person name="Wulff B.B."/>
            <person name="Steuernagel B."/>
            <person name="Mayer K.F."/>
            <person name="Olsen O.A."/>
        </authorList>
    </citation>
    <scope>NUCLEOTIDE SEQUENCE [LARGE SCALE GENOMIC DNA]</scope>
    <source>
        <strain evidence="6">cv. AL8/78</strain>
    </source>
</reference>
<protein>
    <recommendedName>
        <fullName evidence="4">Helicase ATP-binding domain-containing protein</fullName>
    </recommendedName>
</protein>
<evidence type="ECO:0000313" key="6">
    <source>
        <dbReference type="Proteomes" id="UP000015105"/>
    </source>
</evidence>
<dbReference type="InterPro" id="IPR014001">
    <property type="entry name" value="Helicase_ATP-bd"/>
</dbReference>
<dbReference type="GO" id="GO:0016787">
    <property type="term" value="F:hydrolase activity"/>
    <property type="evidence" value="ECO:0007669"/>
    <property type="project" value="UniProtKB-KW"/>
</dbReference>
<dbReference type="GO" id="GO:0003677">
    <property type="term" value="F:DNA binding"/>
    <property type="evidence" value="ECO:0007669"/>
    <property type="project" value="UniProtKB-KW"/>
</dbReference>
<dbReference type="Gene3D" id="3.40.50.300">
    <property type="entry name" value="P-loop containing nucleotide triphosphate hydrolases"/>
    <property type="match status" value="1"/>
</dbReference>
<dbReference type="GO" id="GO:0005634">
    <property type="term" value="C:nucleus"/>
    <property type="evidence" value="ECO:0007669"/>
    <property type="project" value="TreeGrafter"/>
</dbReference>
<dbReference type="PANTHER" id="PTHR13710">
    <property type="entry name" value="DNA HELICASE RECQ FAMILY MEMBER"/>
    <property type="match status" value="1"/>
</dbReference>
<dbReference type="EnsemblPlants" id="AET2Gv20689900.29">
    <property type="protein sequence ID" value="AET2Gv20689900.29"/>
    <property type="gene ID" value="AET2Gv20689900"/>
</dbReference>
<dbReference type="GO" id="GO:0005694">
    <property type="term" value="C:chromosome"/>
    <property type="evidence" value="ECO:0007669"/>
    <property type="project" value="TreeGrafter"/>
</dbReference>
<dbReference type="Pfam" id="PF00270">
    <property type="entry name" value="DEAD"/>
    <property type="match status" value="1"/>
</dbReference>
<evidence type="ECO:0000256" key="1">
    <source>
        <dbReference type="ARBA" id="ARBA00005446"/>
    </source>
</evidence>
<dbReference type="GO" id="GO:0043138">
    <property type="term" value="F:3'-5' DNA helicase activity"/>
    <property type="evidence" value="ECO:0007669"/>
    <property type="project" value="TreeGrafter"/>
</dbReference>
<dbReference type="Proteomes" id="UP000015105">
    <property type="component" value="Chromosome 2D"/>
</dbReference>
<dbReference type="SUPFAM" id="SSF52540">
    <property type="entry name" value="P-loop containing nucleoside triphosphate hydrolases"/>
    <property type="match status" value="1"/>
</dbReference>
<evidence type="ECO:0000256" key="3">
    <source>
        <dbReference type="ARBA" id="ARBA00023125"/>
    </source>
</evidence>
<dbReference type="GO" id="GO:0005524">
    <property type="term" value="F:ATP binding"/>
    <property type="evidence" value="ECO:0007669"/>
    <property type="project" value="InterPro"/>
</dbReference>
<dbReference type="FunFam" id="3.40.50.300:FF:005039">
    <property type="entry name" value="Protein CBG21674"/>
    <property type="match status" value="1"/>
</dbReference>
<dbReference type="PROSITE" id="PS00690">
    <property type="entry name" value="DEAH_ATP_HELICASE"/>
    <property type="match status" value="1"/>
</dbReference>